<protein>
    <submittedName>
        <fullName evidence="9">Uncharacterized protein</fullName>
    </submittedName>
</protein>
<dbReference type="OrthoDB" id="428293at2759"/>
<dbReference type="InterPro" id="IPR023395">
    <property type="entry name" value="MCP_dom_sf"/>
</dbReference>
<evidence type="ECO:0000256" key="6">
    <source>
        <dbReference type="ARBA" id="ARBA00022989"/>
    </source>
</evidence>
<dbReference type="Gene3D" id="1.50.40.10">
    <property type="entry name" value="Mitochondrial carrier domain"/>
    <property type="match status" value="1"/>
</dbReference>
<evidence type="ECO:0000256" key="4">
    <source>
        <dbReference type="ARBA" id="ARBA00022692"/>
    </source>
</evidence>
<accession>A0A7R8WV32</accession>
<keyword evidence="7" id="KW-0472">Membrane</keyword>
<comment type="similarity">
    <text evidence="2 8">Belongs to the mitochondrial carrier (TC 2.A.29) family.</text>
</comment>
<dbReference type="GO" id="GO:0016020">
    <property type="term" value="C:membrane"/>
    <property type="evidence" value="ECO:0007669"/>
    <property type="project" value="UniProtKB-SubCell"/>
</dbReference>
<dbReference type="InterPro" id="IPR018108">
    <property type="entry name" value="MCP_transmembrane"/>
</dbReference>
<evidence type="ECO:0000256" key="1">
    <source>
        <dbReference type="ARBA" id="ARBA00004141"/>
    </source>
</evidence>
<evidence type="ECO:0000256" key="7">
    <source>
        <dbReference type="ARBA" id="ARBA00023136"/>
    </source>
</evidence>
<dbReference type="EMBL" id="OB674433">
    <property type="protein sequence ID" value="CAD7235737.1"/>
    <property type="molecule type" value="Genomic_DNA"/>
</dbReference>
<dbReference type="PANTHER" id="PTHR45683">
    <property type="entry name" value="MITOCHONDRIAL NICOTINAMIDE ADENINE DINUCLEOTIDE TRANSPORTER 1-RELATED-RELATED"/>
    <property type="match status" value="1"/>
</dbReference>
<dbReference type="AlphaFoldDB" id="A0A7R8WV32"/>
<keyword evidence="5" id="KW-0677">Repeat</keyword>
<evidence type="ECO:0000256" key="5">
    <source>
        <dbReference type="ARBA" id="ARBA00022737"/>
    </source>
</evidence>
<name>A0A7R8WV32_9CRUS</name>
<keyword evidence="4 8" id="KW-0812">Transmembrane</keyword>
<organism evidence="9">
    <name type="scientific">Cyprideis torosa</name>
    <dbReference type="NCBI Taxonomy" id="163714"/>
    <lineage>
        <taxon>Eukaryota</taxon>
        <taxon>Metazoa</taxon>
        <taxon>Ecdysozoa</taxon>
        <taxon>Arthropoda</taxon>
        <taxon>Crustacea</taxon>
        <taxon>Oligostraca</taxon>
        <taxon>Ostracoda</taxon>
        <taxon>Podocopa</taxon>
        <taxon>Podocopida</taxon>
        <taxon>Cytherocopina</taxon>
        <taxon>Cytheroidea</taxon>
        <taxon>Cytherideidae</taxon>
        <taxon>Cyprideis</taxon>
    </lineage>
</organism>
<dbReference type="GO" id="GO:0055085">
    <property type="term" value="P:transmembrane transport"/>
    <property type="evidence" value="ECO:0007669"/>
    <property type="project" value="InterPro"/>
</dbReference>
<dbReference type="PROSITE" id="PS50920">
    <property type="entry name" value="SOLCAR"/>
    <property type="match status" value="2"/>
</dbReference>
<evidence type="ECO:0000256" key="8">
    <source>
        <dbReference type="RuleBase" id="RU000488"/>
    </source>
</evidence>
<proteinExistence type="inferred from homology"/>
<dbReference type="GO" id="GO:0006862">
    <property type="term" value="P:nucleotide transport"/>
    <property type="evidence" value="ECO:0007669"/>
    <property type="project" value="InterPro"/>
</dbReference>
<keyword evidence="3 8" id="KW-0813">Transport</keyword>
<dbReference type="SUPFAM" id="SSF103506">
    <property type="entry name" value="Mitochondrial carrier"/>
    <property type="match status" value="1"/>
</dbReference>
<keyword evidence="6" id="KW-1133">Transmembrane helix</keyword>
<evidence type="ECO:0000256" key="2">
    <source>
        <dbReference type="ARBA" id="ARBA00006375"/>
    </source>
</evidence>
<dbReference type="Pfam" id="PF00153">
    <property type="entry name" value="Mito_carr"/>
    <property type="match status" value="2"/>
</dbReference>
<reference evidence="9" key="1">
    <citation type="submission" date="2020-11" db="EMBL/GenBank/DDBJ databases">
        <authorList>
            <person name="Tran Van P."/>
        </authorList>
    </citation>
    <scope>NUCLEOTIDE SEQUENCE</scope>
</reference>
<evidence type="ECO:0000256" key="3">
    <source>
        <dbReference type="ARBA" id="ARBA00022448"/>
    </source>
</evidence>
<comment type="subcellular location">
    <subcellularLocation>
        <location evidence="1">Membrane</location>
        <topology evidence="1">Multi-pass membrane protein</topology>
    </subcellularLocation>
</comment>
<evidence type="ECO:0000313" key="9">
    <source>
        <dbReference type="EMBL" id="CAD7235737.1"/>
    </source>
</evidence>
<feature type="non-terminal residue" evidence="9">
    <location>
        <position position="1"/>
    </location>
</feature>
<sequence>MQCKHYFDSNKSGLGLDLKTKEEFNVSLRVFTLNITVTSAEDREVQRYRGLWHGVWKIWREEGLRGWYRGFAPGLIGTSHGAIQFTTYERLKLWHNAQTGATSQAVQLPAGFYLMYAAMSKALASGLTYPYQVVRARQMDYHREKRSAIQVIKAIAQNEGVRGFYKG</sequence>
<dbReference type="InterPro" id="IPR044712">
    <property type="entry name" value="SLC25A32-like"/>
</dbReference>
<gene>
    <name evidence="9" type="ORF">CTOB1V02_LOCUS13552</name>
</gene>